<dbReference type="Proteomes" id="UP001165060">
    <property type="component" value="Unassembled WGS sequence"/>
</dbReference>
<evidence type="ECO:0000313" key="1">
    <source>
        <dbReference type="EMBL" id="GMI41042.1"/>
    </source>
</evidence>
<evidence type="ECO:0000313" key="2">
    <source>
        <dbReference type="Proteomes" id="UP001165060"/>
    </source>
</evidence>
<gene>
    <name evidence="1" type="ORF">TeGR_g1933</name>
</gene>
<accession>A0ABQ6N531</accession>
<proteinExistence type="predicted"/>
<organism evidence="1 2">
    <name type="scientific">Tetraparma gracilis</name>
    <dbReference type="NCBI Taxonomy" id="2962635"/>
    <lineage>
        <taxon>Eukaryota</taxon>
        <taxon>Sar</taxon>
        <taxon>Stramenopiles</taxon>
        <taxon>Ochrophyta</taxon>
        <taxon>Bolidophyceae</taxon>
        <taxon>Parmales</taxon>
        <taxon>Triparmaceae</taxon>
        <taxon>Tetraparma</taxon>
    </lineage>
</organism>
<name>A0ABQ6N531_9STRA</name>
<evidence type="ECO:0008006" key="3">
    <source>
        <dbReference type="Google" id="ProtNLM"/>
    </source>
</evidence>
<keyword evidence="2" id="KW-1185">Reference proteome</keyword>
<dbReference type="EMBL" id="BRYB01002197">
    <property type="protein sequence ID" value="GMI41042.1"/>
    <property type="molecule type" value="Genomic_DNA"/>
</dbReference>
<comment type="caution">
    <text evidence="1">The sequence shown here is derived from an EMBL/GenBank/DDBJ whole genome shotgun (WGS) entry which is preliminary data.</text>
</comment>
<protein>
    <recommendedName>
        <fullName evidence="3">EF-hand domain-containing protein</fullName>
    </recommendedName>
</protein>
<reference evidence="1 2" key="1">
    <citation type="journal article" date="2023" name="Commun. Biol.">
        <title>Genome analysis of Parmales, the sister group of diatoms, reveals the evolutionary specialization of diatoms from phago-mixotrophs to photoautotrophs.</title>
        <authorList>
            <person name="Ban H."/>
            <person name="Sato S."/>
            <person name="Yoshikawa S."/>
            <person name="Yamada K."/>
            <person name="Nakamura Y."/>
            <person name="Ichinomiya M."/>
            <person name="Sato N."/>
            <person name="Blanc-Mathieu R."/>
            <person name="Endo H."/>
            <person name="Kuwata A."/>
            <person name="Ogata H."/>
        </authorList>
    </citation>
    <scope>NUCLEOTIDE SEQUENCE [LARGE SCALE GENOMIC DNA]</scope>
</reference>
<sequence length="462" mass="51109">MRVEVTVNNQTFFVPCGDGQQSLRWLSLVSAQQYSLRSQPKGRARYREPTGSKVGFFLPSGMSSGKGEALRDPNAKIADVFNDGAQVTCTLQETVEVDSIGAPIQSDWQQRSFCQSAASQLRMSAEAARREEEKKRAAERGMLEKDARNRKGVRGMSAGATVQEFDIDVVSASASADMPLILEIISESSRKDQDELESYLPTIFPILSNIFAHYVGGKTQEGGEGTMTFAEFSHFVHAARVDHAYRDSDVARDYVRTTKRKLGRNAGSLQEAKGGADEDEDFMTRAEFVACCVVVALAKTEGTMRSADSMKNFLVKFIQPGWLEGREEDQVRVLIDGRRTSTMLAESRPYLKNIFERYTGDANGVMTESCFLSLMKDAGLLMRHPGEDTGAAEKRMASLAGNSFFGAQGFPPRHLELNELVFAEFVEATCRLALESLSATDDKFSRVQLGVDALLDLRRTMR</sequence>